<dbReference type="InterPro" id="IPR051807">
    <property type="entry name" value="Sec-metab_biosynth-assoc"/>
</dbReference>
<protein>
    <recommendedName>
        <fullName evidence="1">YCII-related domain-containing protein</fullName>
    </recommendedName>
</protein>
<dbReference type="Proteomes" id="UP000248817">
    <property type="component" value="Unassembled WGS sequence"/>
</dbReference>
<dbReference type="PANTHER" id="PTHR33606">
    <property type="entry name" value="PROTEIN YCII"/>
    <property type="match status" value="1"/>
</dbReference>
<evidence type="ECO:0000259" key="1">
    <source>
        <dbReference type="Pfam" id="PF03795"/>
    </source>
</evidence>
<keyword evidence="3" id="KW-1185">Reference proteome</keyword>
<dbReference type="Pfam" id="PF03795">
    <property type="entry name" value="YCII"/>
    <property type="match status" value="1"/>
</dbReference>
<dbReference type="InterPro" id="IPR011008">
    <property type="entry name" value="Dimeric_a/b-barrel"/>
</dbReference>
<dbReference type="AlphaFoldDB" id="A0A2V5I6R3"/>
<dbReference type="InterPro" id="IPR005545">
    <property type="entry name" value="YCII"/>
</dbReference>
<name>A0A2V5I6R3_9EURO</name>
<proteinExistence type="predicted"/>
<dbReference type="SUPFAM" id="SSF54909">
    <property type="entry name" value="Dimeric alpha+beta barrel"/>
    <property type="match status" value="1"/>
</dbReference>
<organism evidence="2 3">
    <name type="scientific">Aspergillus indologenus CBS 114.80</name>
    <dbReference type="NCBI Taxonomy" id="1450541"/>
    <lineage>
        <taxon>Eukaryota</taxon>
        <taxon>Fungi</taxon>
        <taxon>Dikarya</taxon>
        <taxon>Ascomycota</taxon>
        <taxon>Pezizomycotina</taxon>
        <taxon>Eurotiomycetes</taxon>
        <taxon>Eurotiomycetidae</taxon>
        <taxon>Eurotiales</taxon>
        <taxon>Aspergillaceae</taxon>
        <taxon>Aspergillus</taxon>
        <taxon>Aspergillus subgen. Circumdati</taxon>
    </lineage>
</organism>
<reference evidence="2 3" key="1">
    <citation type="submission" date="2018-02" db="EMBL/GenBank/DDBJ databases">
        <title>The genomes of Aspergillus section Nigri reveals drivers in fungal speciation.</title>
        <authorList>
            <consortium name="DOE Joint Genome Institute"/>
            <person name="Vesth T.C."/>
            <person name="Nybo J."/>
            <person name="Theobald S."/>
            <person name="Brandl J."/>
            <person name="Frisvad J.C."/>
            <person name="Nielsen K.F."/>
            <person name="Lyhne E.K."/>
            <person name="Kogle M.E."/>
            <person name="Kuo A."/>
            <person name="Riley R."/>
            <person name="Clum A."/>
            <person name="Nolan M."/>
            <person name="Lipzen A."/>
            <person name="Salamov A."/>
            <person name="Henrissat B."/>
            <person name="Wiebenga A."/>
            <person name="De vries R.P."/>
            <person name="Grigoriev I.V."/>
            <person name="Mortensen U.H."/>
            <person name="Andersen M.R."/>
            <person name="Baker S.E."/>
        </authorList>
    </citation>
    <scope>NUCLEOTIDE SEQUENCE [LARGE SCALE GENOMIC DNA]</scope>
    <source>
        <strain evidence="2 3">CBS 114.80</strain>
    </source>
</reference>
<dbReference type="EMBL" id="KZ825493">
    <property type="protein sequence ID" value="PYI32369.1"/>
    <property type="molecule type" value="Genomic_DNA"/>
</dbReference>
<accession>A0A2V5I6R3</accession>
<sequence>DYLIRTPVHRTLSQAEAQALRRDTRAAHVAYARPLIDAGILVWGGPSLARHPEDGEAEDEAEVTGSVMCFRAESEEEVRRLVARDPFAECGLWDVRGAV</sequence>
<gene>
    <name evidence="2" type="ORF">BP00DRAFT_303622</name>
</gene>
<dbReference type="PANTHER" id="PTHR33606:SF3">
    <property type="entry name" value="PROTEIN YCII"/>
    <property type="match status" value="1"/>
</dbReference>
<evidence type="ECO:0000313" key="3">
    <source>
        <dbReference type="Proteomes" id="UP000248817"/>
    </source>
</evidence>
<evidence type="ECO:0000313" key="2">
    <source>
        <dbReference type="EMBL" id="PYI32369.1"/>
    </source>
</evidence>
<feature type="domain" description="YCII-related" evidence="1">
    <location>
        <begin position="18"/>
        <end position="96"/>
    </location>
</feature>
<feature type="non-terminal residue" evidence="2">
    <location>
        <position position="1"/>
    </location>
</feature>
<dbReference type="Gene3D" id="3.30.70.1060">
    <property type="entry name" value="Dimeric alpha+beta barrel"/>
    <property type="match status" value="1"/>
</dbReference>
<feature type="non-terminal residue" evidence="2">
    <location>
        <position position="99"/>
    </location>
</feature>